<name>A0ABR6BTR5_9PSEU</name>
<accession>A0ABR6BTR5</accession>
<comment type="caution">
    <text evidence="2">The sequence shown here is derived from an EMBL/GenBank/DDBJ whole genome shotgun (WGS) entry which is preliminary data.</text>
</comment>
<proteinExistence type="predicted"/>
<dbReference type="InterPro" id="IPR053024">
    <property type="entry name" value="Fungal_surface_NADase"/>
</dbReference>
<dbReference type="EMBL" id="JACJID010000006">
    <property type="protein sequence ID" value="MBA8930302.1"/>
    <property type="molecule type" value="Genomic_DNA"/>
</dbReference>
<dbReference type="PANTHER" id="PTHR42059:SF1">
    <property type="entry name" value="TNT DOMAIN-CONTAINING PROTEIN"/>
    <property type="match status" value="1"/>
</dbReference>
<dbReference type="PANTHER" id="PTHR42059">
    <property type="entry name" value="TNT DOMAIN-CONTAINING PROTEIN"/>
    <property type="match status" value="1"/>
</dbReference>
<dbReference type="RefSeq" id="WP_025354863.1">
    <property type="nucleotide sequence ID" value="NZ_BAAABQ010000054.1"/>
</dbReference>
<dbReference type="Pfam" id="PF14021">
    <property type="entry name" value="TNT"/>
    <property type="match status" value="1"/>
</dbReference>
<evidence type="ECO:0000313" key="2">
    <source>
        <dbReference type="EMBL" id="MBA8930302.1"/>
    </source>
</evidence>
<organism evidence="2 3">
    <name type="scientific">Kutzneria viridogrisea</name>
    <dbReference type="NCBI Taxonomy" id="47990"/>
    <lineage>
        <taxon>Bacteria</taxon>
        <taxon>Bacillati</taxon>
        <taxon>Actinomycetota</taxon>
        <taxon>Actinomycetes</taxon>
        <taxon>Pseudonocardiales</taxon>
        <taxon>Pseudonocardiaceae</taxon>
        <taxon>Kutzneria</taxon>
    </lineage>
</organism>
<evidence type="ECO:0000313" key="3">
    <source>
        <dbReference type="Proteomes" id="UP000517916"/>
    </source>
</evidence>
<dbReference type="InterPro" id="IPR025331">
    <property type="entry name" value="TNT"/>
</dbReference>
<evidence type="ECO:0000259" key="1">
    <source>
        <dbReference type="Pfam" id="PF14021"/>
    </source>
</evidence>
<sequence length="179" mass="19389">MVLDLLPQPDDLLERYGKPEPDADWLLAEPRVVPEHRGLGAASPTVRALKTCPCEVDGHEPPAGWRYPVGPQHPDGFASPSARRAIWLAPGRVVDRFGGTGGQFLSDLGLAWELRALPPHTLAAGYHVYELHRPVPVWSGPAAACFGHPGGGVQHYLGERYTVHDLLVNGYLVEVTPCA</sequence>
<keyword evidence="3" id="KW-1185">Reference proteome</keyword>
<reference evidence="2 3" key="1">
    <citation type="submission" date="2020-08" db="EMBL/GenBank/DDBJ databases">
        <title>Genomic Encyclopedia of Archaeal and Bacterial Type Strains, Phase II (KMG-II): from individual species to whole genera.</title>
        <authorList>
            <person name="Goeker M."/>
        </authorList>
    </citation>
    <scope>NUCLEOTIDE SEQUENCE [LARGE SCALE GENOMIC DNA]</scope>
    <source>
        <strain evidence="2 3">DSM 43850</strain>
    </source>
</reference>
<dbReference type="Proteomes" id="UP000517916">
    <property type="component" value="Unassembled WGS sequence"/>
</dbReference>
<protein>
    <recommendedName>
        <fullName evidence="1">TNT domain-containing protein</fullName>
    </recommendedName>
</protein>
<gene>
    <name evidence="2" type="ORF">BC739_007535</name>
</gene>
<feature type="domain" description="TNT" evidence="1">
    <location>
        <begin position="88"/>
        <end position="175"/>
    </location>
</feature>